<sequence length="92" mass="10405">MAKISNINKAVIAGIGIAGISYLSSKNNREKTRVMLQNAKVKTDSWLTKLKHKRSPLTKVGHSDPYDFEDHQMLSEGAMYGVDYYNQEEQQS</sequence>
<evidence type="ECO:0008006" key="3">
    <source>
        <dbReference type="Google" id="ProtNLM"/>
    </source>
</evidence>
<name>A0A2N3LHP9_9BACI</name>
<dbReference type="AlphaFoldDB" id="A0A2N3LHP9"/>
<comment type="caution">
    <text evidence="1">The sequence shown here is derived from an EMBL/GenBank/DDBJ whole genome shotgun (WGS) entry which is preliminary data.</text>
</comment>
<protein>
    <recommendedName>
        <fullName evidence="3">YtxH domain-containing protein</fullName>
    </recommendedName>
</protein>
<dbReference type="OrthoDB" id="2390014at2"/>
<reference evidence="1 2" key="1">
    <citation type="submission" date="2017-11" db="EMBL/GenBank/DDBJ databases">
        <title>Bacillus camelliae sp. nov., isolated from pu'er tea.</title>
        <authorList>
            <person name="Niu L."/>
        </authorList>
    </citation>
    <scope>NUCLEOTIDE SEQUENCE [LARGE SCALE GENOMIC DNA]</scope>
    <source>
        <strain evidence="1 2">7578-1</strain>
    </source>
</reference>
<dbReference type="EMBL" id="PIQO01000012">
    <property type="protein sequence ID" value="PKR84131.1"/>
    <property type="molecule type" value="Genomic_DNA"/>
</dbReference>
<accession>A0A2N3LHP9</accession>
<keyword evidence="2" id="KW-1185">Reference proteome</keyword>
<proteinExistence type="predicted"/>
<organism evidence="1 2">
    <name type="scientific">Heyndrickxia camelliae</name>
    <dbReference type="NCBI Taxonomy" id="1707093"/>
    <lineage>
        <taxon>Bacteria</taxon>
        <taxon>Bacillati</taxon>
        <taxon>Bacillota</taxon>
        <taxon>Bacilli</taxon>
        <taxon>Bacillales</taxon>
        <taxon>Bacillaceae</taxon>
        <taxon>Heyndrickxia</taxon>
    </lineage>
</organism>
<evidence type="ECO:0000313" key="2">
    <source>
        <dbReference type="Proteomes" id="UP000233440"/>
    </source>
</evidence>
<dbReference type="Proteomes" id="UP000233440">
    <property type="component" value="Unassembled WGS sequence"/>
</dbReference>
<dbReference type="RefSeq" id="WP_101355048.1">
    <property type="nucleotide sequence ID" value="NZ_PIQO01000012.1"/>
</dbReference>
<gene>
    <name evidence="1" type="ORF">CWO92_15095</name>
</gene>
<evidence type="ECO:0000313" key="1">
    <source>
        <dbReference type="EMBL" id="PKR84131.1"/>
    </source>
</evidence>